<dbReference type="EMBL" id="JANPWB010000001">
    <property type="protein sequence ID" value="KAJ1214012.1"/>
    <property type="molecule type" value="Genomic_DNA"/>
</dbReference>
<sequence>MSIWVRSVVAHSRLETEYQWTVSGDDHQAPDNERAPRGAAGLMLRLFPRAPIQGYHARDNQSSGQATAQGEEEEPQAKACAPGDG</sequence>
<evidence type="ECO:0000256" key="1">
    <source>
        <dbReference type="SAM" id="MobiDB-lite"/>
    </source>
</evidence>
<comment type="caution">
    <text evidence="2">The sequence shown here is derived from an EMBL/GenBank/DDBJ whole genome shotgun (WGS) entry which is preliminary data.</text>
</comment>
<protein>
    <submittedName>
        <fullName evidence="2">Uncharacterized protein</fullName>
    </submittedName>
</protein>
<feature type="region of interest" description="Disordered" evidence="1">
    <location>
        <begin position="55"/>
        <end position="85"/>
    </location>
</feature>
<proteinExistence type="predicted"/>
<name>A0AAV7WIX6_PLEWA</name>
<keyword evidence="3" id="KW-1185">Reference proteome</keyword>
<gene>
    <name evidence="2" type="ORF">NDU88_001640</name>
</gene>
<organism evidence="2 3">
    <name type="scientific">Pleurodeles waltl</name>
    <name type="common">Iberian ribbed newt</name>
    <dbReference type="NCBI Taxonomy" id="8319"/>
    <lineage>
        <taxon>Eukaryota</taxon>
        <taxon>Metazoa</taxon>
        <taxon>Chordata</taxon>
        <taxon>Craniata</taxon>
        <taxon>Vertebrata</taxon>
        <taxon>Euteleostomi</taxon>
        <taxon>Amphibia</taxon>
        <taxon>Batrachia</taxon>
        <taxon>Caudata</taxon>
        <taxon>Salamandroidea</taxon>
        <taxon>Salamandridae</taxon>
        <taxon>Pleurodelinae</taxon>
        <taxon>Pleurodeles</taxon>
    </lineage>
</organism>
<evidence type="ECO:0000313" key="3">
    <source>
        <dbReference type="Proteomes" id="UP001066276"/>
    </source>
</evidence>
<evidence type="ECO:0000313" key="2">
    <source>
        <dbReference type="EMBL" id="KAJ1214012.1"/>
    </source>
</evidence>
<dbReference type="Proteomes" id="UP001066276">
    <property type="component" value="Chromosome 1_1"/>
</dbReference>
<accession>A0AAV7WIX6</accession>
<dbReference type="AlphaFoldDB" id="A0AAV7WIX6"/>
<reference evidence="2" key="1">
    <citation type="journal article" date="2022" name="bioRxiv">
        <title>Sequencing and chromosome-scale assembly of the giantPleurodeles waltlgenome.</title>
        <authorList>
            <person name="Brown T."/>
            <person name="Elewa A."/>
            <person name="Iarovenko S."/>
            <person name="Subramanian E."/>
            <person name="Araus A.J."/>
            <person name="Petzold A."/>
            <person name="Susuki M."/>
            <person name="Suzuki K.-i.T."/>
            <person name="Hayashi T."/>
            <person name="Toyoda A."/>
            <person name="Oliveira C."/>
            <person name="Osipova E."/>
            <person name="Leigh N.D."/>
            <person name="Simon A."/>
            <person name="Yun M.H."/>
        </authorList>
    </citation>
    <scope>NUCLEOTIDE SEQUENCE</scope>
    <source>
        <strain evidence="2">20211129_DDA</strain>
        <tissue evidence="2">Liver</tissue>
    </source>
</reference>